<keyword evidence="4" id="KW-0804">Transcription</keyword>
<dbReference type="PANTHER" id="PTHR43214:SF43">
    <property type="entry name" value="TWO-COMPONENT RESPONSE REGULATOR"/>
    <property type="match status" value="1"/>
</dbReference>
<organism evidence="8 9">
    <name type="scientific">Anaerosporomusa subterranea</name>
    <dbReference type="NCBI Taxonomy" id="1794912"/>
    <lineage>
        <taxon>Bacteria</taxon>
        <taxon>Bacillati</taxon>
        <taxon>Bacillota</taxon>
        <taxon>Negativicutes</taxon>
        <taxon>Acetonemataceae</taxon>
        <taxon>Anaerosporomusa</taxon>
    </lineage>
</organism>
<dbReference type="PROSITE" id="PS50043">
    <property type="entry name" value="HTH_LUXR_2"/>
    <property type="match status" value="1"/>
</dbReference>
<dbReference type="GO" id="GO:0006355">
    <property type="term" value="P:regulation of DNA-templated transcription"/>
    <property type="evidence" value="ECO:0007669"/>
    <property type="project" value="InterPro"/>
</dbReference>
<dbReference type="CDD" id="cd06170">
    <property type="entry name" value="LuxR_C_like"/>
    <property type="match status" value="1"/>
</dbReference>
<keyword evidence="9" id="KW-1185">Reference proteome</keyword>
<gene>
    <name evidence="8" type="ORF">AXX12_12585</name>
</gene>
<evidence type="ECO:0000256" key="1">
    <source>
        <dbReference type="ARBA" id="ARBA00022553"/>
    </source>
</evidence>
<keyword evidence="2" id="KW-0805">Transcription regulation</keyword>
<evidence type="ECO:0000313" key="9">
    <source>
        <dbReference type="Proteomes" id="UP000076268"/>
    </source>
</evidence>
<dbReference type="InterPro" id="IPR000792">
    <property type="entry name" value="Tscrpt_reg_LuxR_C"/>
</dbReference>
<dbReference type="SUPFAM" id="SSF52172">
    <property type="entry name" value="CheY-like"/>
    <property type="match status" value="1"/>
</dbReference>
<dbReference type="SMART" id="SM00421">
    <property type="entry name" value="HTH_LUXR"/>
    <property type="match status" value="1"/>
</dbReference>
<evidence type="ECO:0000256" key="2">
    <source>
        <dbReference type="ARBA" id="ARBA00023015"/>
    </source>
</evidence>
<keyword evidence="1 5" id="KW-0597">Phosphoprotein</keyword>
<dbReference type="OrthoDB" id="9759232at2"/>
<dbReference type="InterPro" id="IPR011006">
    <property type="entry name" value="CheY-like_superfamily"/>
</dbReference>
<comment type="caution">
    <text evidence="8">The sequence shown here is derived from an EMBL/GenBank/DDBJ whole genome shotgun (WGS) entry which is preliminary data.</text>
</comment>
<sequence length="220" mass="24748">MKQKLKVLLADDHKLLRSGLKLLLQRNPDMLVVGESADGEQTIQLFEQLQPDILLLDLSMPAMDGIECLKEIKSRYPEAKVIVLTMHEDENYIKRAMQAGASAYVHKSAADTDLFKAIEAVQAGGIYLSQQDSKLLLHVLLNREQDAIDKKAPYILLSPREREVLRLVAHGYSLAEVAERLSLSIKTVDTYKVRLSEKLQATKRSELVSYALKYGLLSTE</sequence>
<dbReference type="InterPro" id="IPR058245">
    <property type="entry name" value="NreC/VraR/RcsB-like_REC"/>
</dbReference>
<dbReference type="Proteomes" id="UP000076268">
    <property type="component" value="Unassembled WGS sequence"/>
</dbReference>
<evidence type="ECO:0000259" key="7">
    <source>
        <dbReference type="PROSITE" id="PS50110"/>
    </source>
</evidence>
<dbReference type="SUPFAM" id="SSF46894">
    <property type="entry name" value="C-terminal effector domain of the bipartite response regulators"/>
    <property type="match status" value="1"/>
</dbReference>
<dbReference type="InterPro" id="IPR016032">
    <property type="entry name" value="Sig_transdc_resp-reg_C-effctor"/>
</dbReference>
<dbReference type="PROSITE" id="PS50110">
    <property type="entry name" value="RESPONSE_REGULATORY"/>
    <property type="match status" value="1"/>
</dbReference>
<dbReference type="GO" id="GO:0003677">
    <property type="term" value="F:DNA binding"/>
    <property type="evidence" value="ECO:0007669"/>
    <property type="project" value="UniProtKB-KW"/>
</dbReference>
<evidence type="ECO:0000256" key="5">
    <source>
        <dbReference type="PROSITE-ProRule" id="PRU00169"/>
    </source>
</evidence>
<accession>A0A154BNH0</accession>
<dbReference type="SMART" id="SM00448">
    <property type="entry name" value="REC"/>
    <property type="match status" value="1"/>
</dbReference>
<keyword evidence="3" id="KW-0238">DNA-binding</keyword>
<dbReference type="Pfam" id="PF00072">
    <property type="entry name" value="Response_reg"/>
    <property type="match status" value="1"/>
</dbReference>
<feature type="modified residue" description="4-aspartylphosphate" evidence="5">
    <location>
        <position position="57"/>
    </location>
</feature>
<dbReference type="CDD" id="cd17535">
    <property type="entry name" value="REC_NarL-like"/>
    <property type="match status" value="1"/>
</dbReference>
<dbReference type="InterPro" id="IPR039420">
    <property type="entry name" value="WalR-like"/>
</dbReference>
<evidence type="ECO:0000313" key="8">
    <source>
        <dbReference type="EMBL" id="KYZ75543.1"/>
    </source>
</evidence>
<protein>
    <submittedName>
        <fullName evidence="8">Two-component system response regulator</fullName>
    </submittedName>
</protein>
<evidence type="ECO:0000256" key="3">
    <source>
        <dbReference type="ARBA" id="ARBA00023125"/>
    </source>
</evidence>
<evidence type="ECO:0000259" key="6">
    <source>
        <dbReference type="PROSITE" id="PS50043"/>
    </source>
</evidence>
<proteinExistence type="predicted"/>
<dbReference type="RefSeq" id="WP_066244255.1">
    <property type="nucleotide sequence ID" value="NZ_LSGP01000023.1"/>
</dbReference>
<dbReference type="AlphaFoldDB" id="A0A154BNH0"/>
<dbReference type="STRING" id="1794912.AXX12_12585"/>
<feature type="domain" description="HTH luxR-type" evidence="6">
    <location>
        <begin position="150"/>
        <end position="215"/>
    </location>
</feature>
<dbReference type="PRINTS" id="PR00038">
    <property type="entry name" value="HTHLUXR"/>
</dbReference>
<evidence type="ECO:0000256" key="4">
    <source>
        <dbReference type="ARBA" id="ARBA00023163"/>
    </source>
</evidence>
<dbReference type="Pfam" id="PF00196">
    <property type="entry name" value="GerE"/>
    <property type="match status" value="1"/>
</dbReference>
<dbReference type="EMBL" id="LSGP01000023">
    <property type="protein sequence ID" value="KYZ75543.1"/>
    <property type="molecule type" value="Genomic_DNA"/>
</dbReference>
<dbReference type="PANTHER" id="PTHR43214">
    <property type="entry name" value="TWO-COMPONENT RESPONSE REGULATOR"/>
    <property type="match status" value="1"/>
</dbReference>
<dbReference type="InterPro" id="IPR001789">
    <property type="entry name" value="Sig_transdc_resp-reg_receiver"/>
</dbReference>
<name>A0A154BNH0_ANASB</name>
<dbReference type="Gene3D" id="3.40.50.2300">
    <property type="match status" value="1"/>
</dbReference>
<reference evidence="8 9" key="1">
    <citation type="submission" date="2016-02" db="EMBL/GenBank/DDBJ databases">
        <title>Anaerosporomusa subterraneum gen. nov., sp. nov., a spore-forming obligate anaerobe isolated from saprolite.</title>
        <authorList>
            <person name="Choi J.K."/>
            <person name="Shah M."/>
            <person name="Yee N."/>
        </authorList>
    </citation>
    <scope>NUCLEOTIDE SEQUENCE [LARGE SCALE GENOMIC DNA]</scope>
    <source>
        <strain evidence="8 9">RU4</strain>
    </source>
</reference>
<dbReference type="GO" id="GO:0000160">
    <property type="term" value="P:phosphorelay signal transduction system"/>
    <property type="evidence" value="ECO:0007669"/>
    <property type="project" value="InterPro"/>
</dbReference>
<feature type="domain" description="Response regulatory" evidence="7">
    <location>
        <begin position="6"/>
        <end position="122"/>
    </location>
</feature>